<evidence type="ECO:0000313" key="3">
    <source>
        <dbReference type="Proteomes" id="UP000031307"/>
    </source>
</evidence>
<dbReference type="InterPro" id="IPR006597">
    <property type="entry name" value="Sel1-like"/>
</dbReference>
<organism evidence="2 3">
    <name type="scientific">Parachlamydia acanthamoebae</name>
    <dbReference type="NCBI Taxonomy" id="83552"/>
    <lineage>
        <taxon>Bacteria</taxon>
        <taxon>Pseudomonadati</taxon>
        <taxon>Chlamydiota</taxon>
        <taxon>Chlamydiia</taxon>
        <taxon>Parachlamydiales</taxon>
        <taxon>Parachlamydiaceae</taxon>
        <taxon>Parachlamydia</taxon>
    </lineage>
</organism>
<protein>
    <submittedName>
        <fullName evidence="2">Uncharacterized protein</fullName>
    </submittedName>
</protein>
<dbReference type="SUPFAM" id="SSF81901">
    <property type="entry name" value="HCP-like"/>
    <property type="match status" value="3"/>
</dbReference>
<comment type="caution">
    <text evidence="2">The sequence shown here is derived from an EMBL/GenBank/DDBJ whole genome shotgun (WGS) entry which is preliminary data.</text>
</comment>
<dbReference type="Pfam" id="PF08238">
    <property type="entry name" value="Sel1"/>
    <property type="match status" value="10"/>
</dbReference>
<sequence length="633" mass="69495">MNFMSINFEGNIESGRLKFDANFSENKGIKDKGIKVNKGITKFAKNAFAAIGLGGGTIKIFGPDNKALHINKQSAIKWIKAHGEKADTENVDKLSSKAVGEKVAYLYVQKKAGEGSRSALLELGHMYETGTGVKQSYEKAVQSYRDASREGDLTGSIAHLKLGDLIEKGLGTEINKADAGYHFGKAFKGIEREAKQGNLQCQVFLADMYEEGKGIPKSKEEAANLYQKAADKGDAYAQGALALKYLNGSGVDESQDKALELARKSAKNGHPYGQFVLGLINEKNQKPKIAEKLIKKAATQGFAPAQQKLASIYADNDLLPDALAFGWFKKAADQGLAESQYKLGEMYSNGMLKSPKKAAEWYEKAAKQNHLVAQYSLGKMYLMGQGVDESFQKAIGWLNKAGSQGFGSAQAELATISHQLESDANKGDLAAQLKLAGMFLQIGENEKAVKWFEIAANNSPEAQLQLGQLYRAGRGVVKSDEKAAEWFLKAAENDNAEAQYRLGAMYFEGKDTEQTLEAAVKWLERSEKLGNSSAARFLRNQKQIDGNELNHYKELFLYQIGIAVEDLSTVSFVNLNQIFTDELERRQGSGEPLRTLLSARDNLTNNLRKLLNDNSELKALLEKADERLAFAQS</sequence>
<dbReference type="EMBL" id="JSAM01000055">
    <property type="protein sequence ID" value="KIA77912.1"/>
    <property type="molecule type" value="Genomic_DNA"/>
</dbReference>
<dbReference type="Proteomes" id="UP000031307">
    <property type="component" value="Unassembled WGS sequence"/>
</dbReference>
<dbReference type="PANTHER" id="PTHR11102">
    <property type="entry name" value="SEL-1-LIKE PROTEIN"/>
    <property type="match status" value="1"/>
</dbReference>
<accession>A0A0C1E9R8</accession>
<reference evidence="2 3" key="1">
    <citation type="journal article" date="2014" name="Mol. Biol. Evol.">
        <title>Massive expansion of Ubiquitination-related gene families within the Chlamydiae.</title>
        <authorList>
            <person name="Domman D."/>
            <person name="Collingro A."/>
            <person name="Lagkouvardos I."/>
            <person name="Gehre L."/>
            <person name="Weinmaier T."/>
            <person name="Rattei T."/>
            <person name="Subtil A."/>
            <person name="Horn M."/>
        </authorList>
    </citation>
    <scope>NUCLEOTIDE SEQUENCE [LARGE SCALE GENOMIC DNA]</scope>
    <source>
        <strain evidence="2 3">OEW1</strain>
    </source>
</reference>
<dbReference type="InterPro" id="IPR050767">
    <property type="entry name" value="Sel1_AlgK"/>
</dbReference>
<gene>
    <name evidence="2" type="ORF">DB43_FK00170</name>
</gene>
<dbReference type="AlphaFoldDB" id="A0A0C1E9R8"/>
<evidence type="ECO:0000256" key="1">
    <source>
        <dbReference type="SAM" id="Coils"/>
    </source>
</evidence>
<dbReference type="PATRIC" id="fig|83552.4.peg.915"/>
<dbReference type="Gene3D" id="1.25.40.10">
    <property type="entry name" value="Tetratricopeptide repeat domain"/>
    <property type="match status" value="4"/>
</dbReference>
<dbReference type="InterPro" id="IPR011990">
    <property type="entry name" value="TPR-like_helical_dom_sf"/>
</dbReference>
<evidence type="ECO:0000313" key="2">
    <source>
        <dbReference type="EMBL" id="KIA77912.1"/>
    </source>
</evidence>
<dbReference type="PANTHER" id="PTHR11102:SF160">
    <property type="entry name" value="ERAD-ASSOCIATED E3 UBIQUITIN-PROTEIN LIGASE COMPONENT HRD3"/>
    <property type="match status" value="1"/>
</dbReference>
<name>A0A0C1E9R8_9BACT</name>
<dbReference type="SMART" id="SM00671">
    <property type="entry name" value="SEL1"/>
    <property type="match status" value="11"/>
</dbReference>
<keyword evidence="1" id="KW-0175">Coiled coil</keyword>
<feature type="coiled-coil region" evidence="1">
    <location>
        <begin position="593"/>
        <end position="627"/>
    </location>
</feature>
<proteinExistence type="predicted"/>